<comment type="caution">
    <text evidence="2">The sequence shown here is derived from an EMBL/GenBank/DDBJ whole genome shotgun (WGS) entry which is preliminary data.</text>
</comment>
<dbReference type="EMBL" id="BAAAIH010000084">
    <property type="protein sequence ID" value="GAA1301390.1"/>
    <property type="molecule type" value="Genomic_DNA"/>
</dbReference>
<evidence type="ECO:0000256" key="1">
    <source>
        <dbReference type="SAM" id="MobiDB-lite"/>
    </source>
</evidence>
<name>A0ABN1XCV2_9ACTN</name>
<feature type="compositionally biased region" description="Polar residues" evidence="1">
    <location>
        <begin position="187"/>
        <end position="200"/>
    </location>
</feature>
<feature type="region of interest" description="Disordered" evidence="1">
    <location>
        <begin position="159"/>
        <end position="245"/>
    </location>
</feature>
<keyword evidence="3" id="KW-1185">Reference proteome</keyword>
<evidence type="ECO:0000313" key="3">
    <source>
        <dbReference type="Proteomes" id="UP001500282"/>
    </source>
</evidence>
<organism evidence="2 3">
    <name type="scientific">Streptomyces javensis</name>
    <dbReference type="NCBI Taxonomy" id="114698"/>
    <lineage>
        <taxon>Bacteria</taxon>
        <taxon>Bacillati</taxon>
        <taxon>Actinomycetota</taxon>
        <taxon>Actinomycetes</taxon>
        <taxon>Kitasatosporales</taxon>
        <taxon>Streptomycetaceae</taxon>
        <taxon>Streptomyces</taxon>
        <taxon>Streptomyces violaceusniger group</taxon>
    </lineage>
</organism>
<dbReference type="InterPro" id="IPR011010">
    <property type="entry name" value="DNA_brk_join_enz"/>
</dbReference>
<sequence>MLEWSNRYDHLREVTRDDVLTYIKTFHGHQPRDQLVALRPPFTWATRHGLASHNSTSRIRARQSEHGVLQPLLPEQAERSVTAATTPAARPDPTCAAAHAARAAQTATLALDDIALGNRRLTIAGHARSLDDFTRKPLTDRVGHRRRRWPSTANLHLLINNQTANTTSQAPATTGSARRCGDRTPPRSGSASTGNSNRPWSTAPAPAPPPCGSLQPRREDRDALGGLRTGPAGGVAEIRAKGTTR</sequence>
<feature type="compositionally biased region" description="Polar residues" evidence="1">
    <location>
        <begin position="159"/>
        <end position="176"/>
    </location>
</feature>
<gene>
    <name evidence="2" type="ORF">GCM10009579_82900</name>
</gene>
<proteinExistence type="predicted"/>
<protein>
    <submittedName>
        <fullName evidence="2">Uncharacterized protein</fullName>
    </submittedName>
</protein>
<dbReference type="SUPFAM" id="SSF56349">
    <property type="entry name" value="DNA breaking-rejoining enzymes"/>
    <property type="match status" value="1"/>
</dbReference>
<evidence type="ECO:0000313" key="2">
    <source>
        <dbReference type="EMBL" id="GAA1301390.1"/>
    </source>
</evidence>
<reference evidence="2 3" key="1">
    <citation type="journal article" date="2019" name="Int. J. Syst. Evol. Microbiol.">
        <title>The Global Catalogue of Microorganisms (GCM) 10K type strain sequencing project: providing services to taxonomists for standard genome sequencing and annotation.</title>
        <authorList>
            <consortium name="The Broad Institute Genomics Platform"/>
            <consortium name="The Broad Institute Genome Sequencing Center for Infectious Disease"/>
            <person name="Wu L."/>
            <person name="Ma J."/>
        </authorList>
    </citation>
    <scope>NUCLEOTIDE SEQUENCE [LARGE SCALE GENOMIC DNA]</scope>
    <source>
        <strain evidence="2 3">JCM 11448</strain>
    </source>
</reference>
<accession>A0ABN1XCV2</accession>
<dbReference type="Proteomes" id="UP001500282">
    <property type="component" value="Unassembled WGS sequence"/>
</dbReference>